<dbReference type="GO" id="GO:0016491">
    <property type="term" value="F:oxidoreductase activity"/>
    <property type="evidence" value="ECO:0007669"/>
    <property type="project" value="UniProtKB-KW"/>
</dbReference>
<gene>
    <name evidence="3" type="primary">qor</name>
    <name evidence="4" type="ORF">FB463_000381</name>
    <name evidence="3" type="ORF">FFA01_20550</name>
</gene>
<dbReference type="Gene3D" id="3.90.180.10">
    <property type="entry name" value="Medium-chain alcohol dehydrogenases, catalytic domain"/>
    <property type="match status" value="1"/>
</dbReference>
<comment type="caution">
    <text evidence="4">The sequence shown here is derived from an EMBL/GenBank/DDBJ whole genome shotgun (WGS) entry which is preliminary data.</text>
</comment>
<dbReference type="InterPro" id="IPR013154">
    <property type="entry name" value="ADH-like_N"/>
</dbReference>
<dbReference type="SUPFAM" id="SSF50129">
    <property type="entry name" value="GroES-like"/>
    <property type="match status" value="1"/>
</dbReference>
<dbReference type="PANTHER" id="PTHR11695:SF294">
    <property type="entry name" value="RETICULON-4-INTERACTING PROTEIN 1, MITOCHONDRIAL"/>
    <property type="match status" value="1"/>
</dbReference>
<reference evidence="3 5" key="1">
    <citation type="submission" date="2019-07" db="EMBL/GenBank/DDBJ databases">
        <title>Whole genome shotgun sequence of Frigoribacterium faeni NBRC 103066.</title>
        <authorList>
            <person name="Hosoyama A."/>
            <person name="Uohara A."/>
            <person name="Ohji S."/>
            <person name="Ichikawa N."/>
        </authorList>
    </citation>
    <scope>NUCLEOTIDE SEQUENCE [LARGE SCALE GENOMIC DNA]</scope>
    <source>
        <strain evidence="3 5">NBRC 103066</strain>
    </source>
</reference>
<dbReference type="Pfam" id="PF13602">
    <property type="entry name" value="ADH_zinc_N_2"/>
    <property type="match status" value="1"/>
</dbReference>
<dbReference type="Gene3D" id="3.40.50.720">
    <property type="entry name" value="NAD(P)-binding Rossmann-like Domain"/>
    <property type="match status" value="1"/>
</dbReference>
<dbReference type="Proteomes" id="UP000522688">
    <property type="component" value="Unassembled WGS sequence"/>
</dbReference>
<evidence type="ECO:0000313" key="6">
    <source>
        <dbReference type="Proteomes" id="UP000522688"/>
    </source>
</evidence>
<dbReference type="Proteomes" id="UP000321154">
    <property type="component" value="Unassembled WGS sequence"/>
</dbReference>
<dbReference type="PANTHER" id="PTHR11695">
    <property type="entry name" value="ALCOHOL DEHYDROGENASE RELATED"/>
    <property type="match status" value="1"/>
</dbReference>
<accession>A0A7W3PHX1</accession>
<dbReference type="GO" id="GO:0008270">
    <property type="term" value="F:zinc ion binding"/>
    <property type="evidence" value="ECO:0007669"/>
    <property type="project" value="InterPro"/>
</dbReference>
<dbReference type="InterPro" id="IPR050700">
    <property type="entry name" value="YIM1/Zinc_Alcohol_DH_Fams"/>
</dbReference>
<dbReference type="InterPro" id="IPR002364">
    <property type="entry name" value="Quin_OxRdtase/zeta-crystal_CS"/>
</dbReference>
<dbReference type="Pfam" id="PF08240">
    <property type="entry name" value="ADH_N"/>
    <property type="match status" value="1"/>
</dbReference>
<evidence type="ECO:0000313" key="4">
    <source>
        <dbReference type="EMBL" id="MBA8812157.1"/>
    </source>
</evidence>
<protein>
    <submittedName>
        <fullName evidence="3 4">NADPH:quinone reductase</fullName>
    </submittedName>
</protein>
<dbReference type="InterPro" id="IPR036291">
    <property type="entry name" value="NAD(P)-bd_dom_sf"/>
</dbReference>
<keyword evidence="5" id="KW-1185">Reference proteome</keyword>
<evidence type="ECO:0000313" key="5">
    <source>
        <dbReference type="Proteomes" id="UP000321154"/>
    </source>
</evidence>
<sequence>MTPTTMHAMVIEEVGGPDRLVARDVPRPQRVGSEVLVKVTAAGVNRCDVEAREGRADGAALATFPAVLGHDFSGVVVETPYAAHPLRPGDAVYGMGTFPRGGGSYAEYISVPSMSVARKPASLSHVEAAGVPLAALTAWGMVVEVAKAHEGQRMLIQAGAGGVGHFAVQFASYFGAHVVATGSQRNSGWLRELGAAEVVDYSSAEFDRTTRDVDVVLNLLDDDEVATRSLAVLRPGGLMVQAPSSNREALVGRAADAGLRATGFAVTPDAATLAVIGRLLDSGDVHVYVDDVYDLADAADAQRRLEQGHTRGKLVLRVADE</sequence>
<dbReference type="EMBL" id="BJUV01000019">
    <property type="protein sequence ID" value="GEK83746.1"/>
    <property type="molecule type" value="Genomic_DNA"/>
</dbReference>
<dbReference type="InterPro" id="IPR011032">
    <property type="entry name" value="GroES-like_sf"/>
</dbReference>
<dbReference type="RefSeq" id="WP_244289799.1">
    <property type="nucleotide sequence ID" value="NZ_BAAAHR010000002.1"/>
</dbReference>
<organism evidence="4 6">
    <name type="scientific">Frigoribacterium faeni</name>
    <dbReference type="NCBI Taxonomy" id="145483"/>
    <lineage>
        <taxon>Bacteria</taxon>
        <taxon>Bacillati</taxon>
        <taxon>Actinomycetota</taxon>
        <taxon>Actinomycetes</taxon>
        <taxon>Micrococcales</taxon>
        <taxon>Microbacteriaceae</taxon>
        <taxon>Frigoribacterium</taxon>
    </lineage>
</organism>
<dbReference type="EMBL" id="JACGWW010000001">
    <property type="protein sequence ID" value="MBA8812157.1"/>
    <property type="molecule type" value="Genomic_DNA"/>
</dbReference>
<evidence type="ECO:0000259" key="2">
    <source>
        <dbReference type="SMART" id="SM00829"/>
    </source>
</evidence>
<name>A0A7W3PHX1_9MICO</name>
<reference evidence="4 6" key="2">
    <citation type="submission" date="2020-07" db="EMBL/GenBank/DDBJ databases">
        <title>Sequencing the genomes of 1000 actinobacteria strains.</title>
        <authorList>
            <person name="Klenk H.-P."/>
        </authorList>
    </citation>
    <scope>NUCLEOTIDE SEQUENCE [LARGE SCALE GENOMIC DNA]</scope>
    <source>
        <strain evidence="4 6">DSM 10309</strain>
    </source>
</reference>
<evidence type="ECO:0000256" key="1">
    <source>
        <dbReference type="ARBA" id="ARBA00023002"/>
    </source>
</evidence>
<dbReference type="SMART" id="SM00829">
    <property type="entry name" value="PKS_ER"/>
    <property type="match status" value="1"/>
</dbReference>
<dbReference type="PROSITE" id="PS01162">
    <property type="entry name" value="QOR_ZETA_CRYSTAL"/>
    <property type="match status" value="1"/>
</dbReference>
<evidence type="ECO:0000313" key="3">
    <source>
        <dbReference type="EMBL" id="GEK83746.1"/>
    </source>
</evidence>
<dbReference type="SUPFAM" id="SSF51735">
    <property type="entry name" value="NAD(P)-binding Rossmann-fold domains"/>
    <property type="match status" value="1"/>
</dbReference>
<proteinExistence type="predicted"/>
<dbReference type="AlphaFoldDB" id="A0A7W3PHX1"/>
<dbReference type="InterPro" id="IPR020843">
    <property type="entry name" value="ER"/>
</dbReference>
<dbReference type="CDD" id="cd05289">
    <property type="entry name" value="MDR_like_2"/>
    <property type="match status" value="1"/>
</dbReference>
<keyword evidence="1" id="KW-0560">Oxidoreductase</keyword>
<feature type="domain" description="Enoyl reductase (ER)" evidence="2">
    <location>
        <begin position="15"/>
        <end position="316"/>
    </location>
</feature>